<sequence>METPEGSPELGAAPANPALPHYTLAEWTESGKPANALVTIAGADDLHEHYEGLVKVSSIRIVFAGFMDGRGFSHAGKLRQLGYTSQLIAGGDILADQWVFLNRCGFDTLEDSETASDARALPGFSQTYQADAREAKPLLLRKANT</sequence>
<dbReference type="EMBL" id="CP136865">
    <property type="protein sequence ID" value="WOJ95858.1"/>
    <property type="molecule type" value="Genomic_DNA"/>
</dbReference>
<organism evidence="1 2">
    <name type="scientific">Congregibacter brevis</name>
    <dbReference type="NCBI Taxonomy" id="3081201"/>
    <lineage>
        <taxon>Bacteria</taxon>
        <taxon>Pseudomonadati</taxon>
        <taxon>Pseudomonadota</taxon>
        <taxon>Gammaproteobacteria</taxon>
        <taxon>Cellvibrionales</taxon>
        <taxon>Halieaceae</taxon>
        <taxon>Congregibacter</taxon>
    </lineage>
</organism>
<dbReference type="Pfam" id="PF06073">
    <property type="entry name" value="DUF934"/>
    <property type="match status" value="1"/>
</dbReference>
<dbReference type="InterPro" id="IPR008318">
    <property type="entry name" value="UCP030820"/>
</dbReference>
<keyword evidence="2" id="KW-1185">Reference proteome</keyword>
<dbReference type="Proteomes" id="UP001626549">
    <property type="component" value="Chromosome"/>
</dbReference>
<dbReference type="RefSeq" id="WP_407326551.1">
    <property type="nucleotide sequence ID" value="NZ_CP136865.1"/>
</dbReference>
<protein>
    <submittedName>
        <fullName evidence="1">DUF934 domain-containing protein</fullName>
    </submittedName>
</protein>
<proteinExistence type="predicted"/>
<gene>
    <name evidence="1" type="ORF">R0137_11455</name>
</gene>
<evidence type="ECO:0000313" key="2">
    <source>
        <dbReference type="Proteomes" id="UP001626549"/>
    </source>
</evidence>
<accession>A0ABZ0IAX0</accession>
<name>A0ABZ0IAX0_9GAMM</name>
<reference evidence="1 2" key="1">
    <citation type="submission" date="2023-10" db="EMBL/GenBank/DDBJ databases">
        <title>Two novel species belonging to the OM43/NOR5 clade.</title>
        <authorList>
            <person name="Park M."/>
        </authorList>
    </citation>
    <scope>NUCLEOTIDE SEQUENCE [LARGE SCALE GENOMIC DNA]</scope>
    <source>
        <strain evidence="1 2">IMCC45268</strain>
    </source>
</reference>
<evidence type="ECO:0000313" key="1">
    <source>
        <dbReference type="EMBL" id="WOJ95858.1"/>
    </source>
</evidence>